<dbReference type="GO" id="GO:0004150">
    <property type="term" value="F:dihydroneopterin aldolase activity"/>
    <property type="evidence" value="ECO:0007669"/>
    <property type="project" value="UniProtKB-UniRule"/>
</dbReference>
<proteinExistence type="inferred from homology"/>
<dbReference type="AlphaFoldDB" id="A0A1D3UQG2"/>
<keyword evidence="4 6" id="KW-0289">Folate biosynthesis</keyword>
<gene>
    <name evidence="8" type="primary">folB</name>
    <name evidence="8" type="ORF">TFUB20_02033</name>
</gene>
<dbReference type="Pfam" id="PF02152">
    <property type="entry name" value="FolB"/>
    <property type="match status" value="1"/>
</dbReference>
<dbReference type="InterPro" id="IPR043133">
    <property type="entry name" value="GTP-CH-I_C/QueF"/>
</dbReference>
<organism evidence="8 9">
    <name type="scientific">Tannerella forsythia</name>
    <name type="common">Bacteroides forsythus</name>
    <dbReference type="NCBI Taxonomy" id="28112"/>
    <lineage>
        <taxon>Bacteria</taxon>
        <taxon>Pseudomonadati</taxon>
        <taxon>Bacteroidota</taxon>
        <taxon>Bacteroidia</taxon>
        <taxon>Bacteroidales</taxon>
        <taxon>Tannerellaceae</taxon>
        <taxon>Tannerella</taxon>
    </lineage>
</organism>
<dbReference type="InterPro" id="IPR006157">
    <property type="entry name" value="FolB_dom"/>
</dbReference>
<evidence type="ECO:0000256" key="5">
    <source>
        <dbReference type="ARBA" id="ARBA00023239"/>
    </source>
</evidence>
<dbReference type="NCBIfam" id="TIGR00526">
    <property type="entry name" value="folB_dom"/>
    <property type="match status" value="1"/>
</dbReference>
<evidence type="ECO:0000256" key="2">
    <source>
        <dbReference type="ARBA" id="ARBA00005013"/>
    </source>
</evidence>
<dbReference type="OMA" id="INPPIGG"/>
<dbReference type="InterPro" id="IPR006156">
    <property type="entry name" value="Dihydroneopterin_aldolase"/>
</dbReference>
<evidence type="ECO:0000256" key="4">
    <source>
        <dbReference type="ARBA" id="ARBA00022909"/>
    </source>
</evidence>
<dbReference type="Proteomes" id="UP000182057">
    <property type="component" value="Unassembled WGS sequence"/>
</dbReference>
<dbReference type="SMART" id="SM00905">
    <property type="entry name" value="FolB"/>
    <property type="match status" value="1"/>
</dbReference>
<dbReference type="Gene3D" id="3.30.1130.10">
    <property type="match status" value="1"/>
</dbReference>
<feature type="domain" description="Dihydroneopterin aldolase/epimerase" evidence="7">
    <location>
        <begin position="15"/>
        <end position="127"/>
    </location>
</feature>
<evidence type="ECO:0000259" key="7">
    <source>
        <dbReference type="SMART" id="SM00905"/>
    </source>
</evidence>
<dbReference type="SUPFAM" id="SSF55620">
    <property type="entry name" value="Tetrahydrobiopterin biosynthesis enzymes-like"/>
    <property type="match status" value="1"/>
</dbReference>
<dbReference type="UniPathway" id="UPA00077">
    <property type="reaction ID" value="UER00154"/>
</dbReference>
<dbReference type="GO" id="GO:0046656">
    <property type="term" value="P:folic acid biosynthetic process"/>
    <property type="evidence" value="ECO:0007669"/>
    <property type="project" value="UniProtKB-UniRule"/>
</dbReference>
<dbReference type="PANTHER" id="PTHR42844:SF1">
    <property type="entry name" value="DIHYDRONEOPTERIN ALDOLASE 1-RELATED"/>
    <property type="match status" value="1"/>
</dbReference>
<comment type="function">
    <text evidence="6">Catalyzes the conversion of 7,8-dihydroneopterin to 6-hydroxymethyl-7,8-dihydropterin.</text>
</comment>
<comment type="catalytic activity">
    <reaction evidence="1 6">
        <text>7,8-dihydroneopterin = 6-hydroxymethyl-7,8-dihydropterin + glycolaldehyde</text>
        <dbReference type="Rhea" id="RHEA:10540"/>
        <dbReference type="ChEBI" id="CHEBI:17001"/>
        <dbReference type="ChEBI" id="CHEBI:17071"/>
        <dbReference type="ChEBI" id="CHEBI:44841"/>
        <dbReference type="EC" id="4.1.2.25"/>
    </reaction>
</comment>
<comment type="pathway">
    <text evidence="2 6">Cofactor biosynthesis; tetrahydrofolate biosynthesis; 2-amino-4-hydroxy-6-hydroxymethyl-7,8-dihydropteridine diphosphate from 7,8-dihydroneopterin triphosphate: step 3/4.</text>
</comment>
<comment type="similarity">
    <text evidence="3 6">Belongs to the DHNA family.</text>
</comment>
<sequence>MLIFTDKLTGMKGKIELQGMKFHAYHGVLPQETRVGGEFVVNLSFSMSHLRSLQTDNLADTISYAEVYELVKTEMEVPSQLLEHVAGRISAALKTHFPELSGLRLKISKKSPPLGGEVESASVILEDE</sequence>
<evidence type="ECO:0000256" key="6">
    <source>
        <dbReference type="RuleBase" id="RU362079"/>
    </source>
</evidence>
<dbReference type="EC" id="4.1.2.25" evidence="6"/>
<dbReference type="GO" id="GO:0005737">
    <property type="term" value="C:cytoplasm"/>
    <property type="evidence" value="ECO:0007669"/>
    <property type="project" value="TreeGrafter"/>
</dbReference>
<reference evidence="8 9" key="1">
    <citation type="submission" date="2016-09" db="EMBL/GenBank/DDBJ databases">
        <authorList>
            <person name="Capua I."/>
            <person name="De Benedictis P."/>
            <person name="Joannis T."/>
            <person name="Lombin L.H."/>
            <person name="Cattoli G."/>
        </authorList>
    </citation>
    <scope>NUCLEOTIDE SEQUENCE [LARGE SCALE GENOMIC DNA]</scope>
    <source>
        <strain evidence="8 9">UB20</strain>
    </source>
</reference>
<dbReference type="NCBIfam" id="TIGR00525">
    <property type="entry name" value="folB"/>
    <property type="match status" value="1"/>
</dbReference>
<dbReference type="GO" id="GO:0046654">
    <property type="term" value="P:tetrahydrofolate biosynthetic process"/>
    <property type="evidence" value="ECO:0007669"/>
    <property type="project" value="UniProtKB-UniRule"/>
</dbReference>
<evidence type="ECO:0000256" key="3">
    <source>
        <dbReference type="ARBA" id="ARBA00005708"/>
    </source>
</evidence>
<name>A0A1D3UQG2_TANFO</name>
<dbReference type="EMBL" id="FMMM01000070">
    <property type="protein sequence ID" value="SCQ23398.1"/>
    <property type="molecule type" value="Genomic_DNA"/>
</dbReference>
<accession>A0A1D3UQG2</accession>
<dbReference type="PANTHER" id="PTHR42844">
    <property type="entry name" value="DIHYDRONEOPTERIN ALDOLASE 1-RELATED"/>
    <property type="match status" value="1"/>
</dbReference>
<evidence type="ECO:0000313" key="9">
    <source>
        <dbReference type="Proteomes" id="UP000182057"/>
    </source>
</evidence>
<evidence type="ECO:0000313" key="8">
    <source>
        <dbReference type="EMBL" id="SCQ23398.1"/>
    </source>
</evidence>
<keyword evidence="5 6" id="KW-0456">Lyase</keyword>
<evidence type="ECO:0000256" key="1">
    <source>
        <dbReference type="ARBA" id="ARBA00001353"/>
    </source>
</evidence>
<protein>
    <recommendedName>
        <fullName evidence="6">7,8-dihydroneopterin aldolase</fullName>
        <ecNumber evidence="6">4.1.2.25</ecNumber>
    </recommendedName>
</protein>